<evidence type="ECO:0000256" key="5">
    <source>
        <dbReference type="ARBA" id="ARBA00023242"/>
    </source>
</evidence>
<dbReference type="Gene3D" id="3.10.20.90">
    <property type="entry name" value="Phosphatidylinositol 3-kinase Catalytic Subunit, Chain A, domain 1"/>
    <property type="match status" value="1"/>
</dbReference>
<dbReference type="InterPro" id="IPR001878">
    <property type="entry name" value="Znf_CCHC"/>
</dbReference>
<evidence type="ECO:0000313" key="10">
    <source>
        <dbReference type="EMBL" id="KFH45875.1"/>
    </source>
</evidence>
<dbReference type="GO" id="GO:0005634">
    <property type="term" value="C:nucleus"/>
    <property type="evidence" value="ECO:0007669"/>
    <property type="project" value="UniProtKB-SubCell"/>
</dbReference>
<dbReference type="SMART" id="SM01180">
    <property type="entry name" value="DWNN"/>
    <property type="match status" value="1"/>
</dbReference>
<gene>
    <name evidence="10" type="ORF">ACRE_033110</name>
</gene>
<dbReference type="PROSITE" id="PS50158">
    <property type="entry name" value="ZF_CCHC"/>
    <property type="match status" value="1"/>
</dbReference>
<organism evidence="10 11">
    <name type="scientific">Hapsidospora chrysogenum (strain ATCC 11550 / CBS 779.69 / DSM 880 / IAM 14645 / JCM 23072 / IMI 49137)</name>
    <name type="common">Acremonium chrysogenum</name>
    <dbReference type="NCBI Taxonomy" id="857340"/>
    <lineage>
        <taxon>Eukaryota</taxon>
        <taxon>Fungi</taxon>
        <taxon>Dikarya</taxon>
        <taxon>Ascomycota</taxon>
        <taxon>Pezizomycotina</taxon>
        <taxon>Sordariomycetes</taxon>
        <taxon>Hypocreomycetidae</taxon>
        <taxon>Hypocreales</taxon>
        <taxon>Bionectriaceae</taxon>
        <taxon>Hapsidospora</taxon>
    </lineage>
</organism>
<dbReference type="SUPFAM" id="SSF57850">
    <property type="entry name" value="RING/U-box"/>
    <property type="match status" value="1"/>
</dbReference>
<dbReference type="Gene3D" id="4.10.60.10">
    <property type="entry name" value="Zinc finger, CCHC-type"/>
    <property type="match status" value="1"/>
</dbReference>
<keyword evidence="5" id="KW-0539">Nucleus</keyword>
<dbReference type="Proteomes" id="UP000029964">
    <property type="component" value="Unassembled WGS sequence"/>
</dbReference>
<dbReference type="PANTHER" id="PTHR15439">
    <property type="entry name" value="RETINOBLASTOMA-BINDING PROTEIN 6"/>
    <property type="match status" value="1"/>
</dbReference>
<dbReference type="PANTHER" id="PTHR15439:SF0">
    <property type="entry name" value="CELL DIVISION CYCLE AND APOPTOSIS REGULATOR PROTEIN 1-RELATED"/>
    <property type="match status" value="1"/>
</dbReference>
<dbReference type="GO" id="GO:0061630">
    <property type="term" value="F:ubiquitin protein ligase activity"/>
    <property type="evidence" value="ECO:0007669"/>
    <property type="project" value="InterPro"/>
</dbReference>
<keyword evidence="11" id="KW-1185">Reference proteome</keyword>
<feature type="compositionally biased region" description="Basic and acidic residues" evidence="7">
    <location>
        <begin position="369"/>
        <end position="417"/>
    </location>
</feature>
<name>A0A086T943_HAPC1</name>
<evidence type="ECO:0000256" key="1">
    <source>
        <dbReference type="ARBA" id="ARBA00004123"/>
    </source>
</evidence>
<dbReference type="InterPro" id="IPR036875">
    <property type="entry name" value="Znf_CCHC_sf"/>
</dbReference>
<evidence type="ECO:0000256" key="2">
    <source>
        <dbReference type="ARBA" id="ARBA00022723"/>
    </source>
</evidence>
<dbReference type="InterPro" id="IPR033489">
    <property type="entry name" value="RBBP6"/>
</dbReference>
<comment type="caution">
    <text evidence="10">The sequence shown here is derived from an EMBL/GenBank/DDBJ whole genome shotgun (WGS) entry which is preliminary data.</text>
</comment>
<evidence type="ECO:0000256" key="3">
    <source>
        <dbReference type="ARBA" id="ARBA00022771"/>
    </source>
</evidence>
<feature type="compositionally biased region" description="Polar residues" evidence="7">
    <location>
        <begin position="423"/>
        <end position="441"/>
    </location>
</feature>
<keyword evidence="3 6" id="KW-0863">Zinc-finger</keyword>
<dbReference type="GO" id="GO:0006397">
    <property type="term" value="P:mRNA processing"/>
    <property type="evidence" value="ECO:0007669"/>
    <property type="project" value="InterPro"/>
</dbReference>
<feature type="region of interest" description="Disordered" evidence="7">
    <location>
        <begin position="353"/>
        <end position="485"/>
    </location>
</feature>
<dbReference type="InterPro" id="IPR014891">
    <property type="entry name" value="DWNN_domain"/>
</dbReference>
<dbReference type="GO" id="GO:0008270">
    <property type="term" value="F:zinc ion binding"/>
    <property type="evidence" value="ECO:0007669"/>
    <property type="project" value="UniProtKB-KW"/>
</dbReference>
<dbReference type="STRING" id="857340.A0A086T943"/>
<feature type="region of interest" description="Disordered" evidence="7">
    <location>
        <begin position="580"/>
        <end position="620"/>
    </location>
</feature>
<dbReference type="GO" id="GO:0006511">
    <property type="term" value="P:ubiquitin-dependent protein catabolic process"/>
    <property type="evidence" value="ECO:0007669"/>
    <property type="project" value="TreeGrafter"/>
</dbReference>
<evidence type="ECO:0000259" key="8">
    <source>
        <dbReference type="PROSITE" id="PS50158"/>
    </source>
</evidence>
<dbReference type="GO" id="GO:0003676">
    <property type="term" value="F:nucleic acid binding"/>
    <property type="evidence" value="ECO:0007669"/>
    <property type="project" value="InterPro"/>
</dbReference>
<dbReference type="GO" id="GO:0016567">
    <property type="term" value="P:protein ubiquitination"/>
    <property type="evidence" value="ECO:0007669"/>
    <property type="project" value="InterPro"/>
</dbReference>
<reference evidence="11" key="1">
    <citation type="journal article" date="2014" name="Genome Announc.">
        <title>Genome sequence and annotation of Acremonium chrysogenum, producer of the beta-lactam antibiotic cephalosporin C.</title>
        <authorList>
            <person name="Terfehr D."/>
            <person name="Dahlmann T.A."/>
            <person name="Specht T."/>
            <person name="Zadra I."/>
            <person name="Kuernsteiner H."/>
            <person name="Kueck U."/>
        </authorList>
    </citation>
    <scope>NUCLEOTIDE SEQUENCE [LARGE SCALE GENOMIC DNA]</scope>
    <source>
        <strain evidence="11">ATCC 11550 / CBS 779.69 / DSM 880 / IAM 14645 / JCM 23072 / IMI 49137</strain>
    </source>
</reference>
<sequence length="620" mass="67928">MSSSVFYKFKSQREPTRVEFDGTGISVFELKREIITKSGLGDGTDFDLFIYTVDNSEEYDDDTTIIPRSTTVIARRQPAIKPGAGRAARYVSGKMPISAKNAGRREQAAKSSAPKPSSTAINQMHNAMTEEEKMAAMFAAQTEQWSAQQEELSHQTPVFKPGGQRKPANVPDHDPPNGYICYRCGQKGHWIQACPTNSDETFDNRPRVKRATGVPKSMLAKIDKSAVLAHTDGDESKRPSGVMVDADGDFVVAKTDKATWEKFQAKANTTSAKAKTAEDKQIEERGLACSLDKKMFVDPMKTPCCRKTFCNDCITNALIESDFVCPACQTEGVLLDDLQPDEEMSEKIQEYLKEQKTAKSPEPASPTPKAEDTKVGETAKMEGDSKEDPKKTEEAKDHKRPEETLEKSEEPAKDKTKSPTPQPAKTKSPPTGPKSMTSQDSDGTKTEGAKPDESNPKKRPADDFLENPRIPKGPRAMQNQQQNQMPNMGMNGMPPNMNMGMNGMMGMPPNMNMGMPNMMGMPGMNMGMPPPMMGMPMMGMPGFNGNFGMNGGGWDMGSMGMNGFGGGGGGGMMNGFPNGMNFGPQNGGGAEEDAYFRKPVNPHRHQNKQRRTRPSDYREL</sequence>
<evidence type="ECO:0000256" key="7">
    <source>
        <dbReference type="SAM" id="MobiDB-lite"/>
    </source>
</evidence>
<dbReference type="InterPro" id="IPR013083">
    <property type="entry name" value="Znf_RING/FYVE/PHD"/>
</dbReference>
<keyword evidence="2" id="KW-0479">Metal-binding</keyword>
<dbReference type="EMBL" id="JPKY01000026">
    <property type="protein sequence ID" value="KFH45875.1"/>
    <property type="molecule type" value="Genomic_DNA"/>
</dbReference>
<dbReference type="AlphaFoldDB" id="A0A086T943"/>
<comment type="subcellular location">
    <subcellularLocation>
        <location evidence="1">Nucleus</location>
    </subcellularLocation>
</comment>
<protein>
    <submittedName>
        <fullName evidence="10">Putative RING finger protein-like protein</fullName>
    </submittedName>
</protein>
<feature type="region of interest" description="Disordered" evidence="7">
    <location>
        <begin position="97"/>
        <end position="119"/>
    </location>
</feature>
<evidence type="ECO:0000256" key="6">
    <source>
        <dbReference type="PROSITE-ProRule" id="PRU00047"/>
    </source>
</evidence>
<keyword evidence="4" id="KW-0862">Zinc</keyword>
<dbReference type="InterPro" id="IPR025829">
    <property type="entry name" value="Zn_knuckle_CX2CX3GHX4C"/>
</dbReference>
<feature type="compositionally biased region" description="Basic residues" evidence="7">
    <location>
        <begin position="600"/>
        <end position="612"/>
    </location>
</feature>
<dbReference type="SUPFAM" id="SSF57756">
    <property type="entry name" value="Retrovirus zinc finger-like domains"/>
    <property type="match status" value="1"/>
</dbReference>
<dbReference type="PROSITE" id="PS51282">
    <property type="entry name" value="DWNN"/>
    <property type="match status" value="1"/>
</dbReference>
<dbReference type="OrthoDB" id="106784at2759"/>
<evidence type="ECO:0000259" key="9">
    <source>
        <dbReference type="PROSITE" id="PS51282"/>
    </source>
</evidence>
<dbReference type="SMART" id="SM00343">
    <property type="entry name" value="ZnF_C2HC"/>
    <property type="match status" value="1"/>
</dbReference>
<feature type="domain" description="DWNN" evidence="9">
    <location>
        <begin position="5"/>
        <end position="78"/>
    </location>
</feature>
<dbReference type="CDD" id="cd16620">
    <property type="entry name" value="vRING-HC-C4C4_RBBP6"/>
    <property type="match status" value="1"/>
</dbReference>
<dbReference type="HOGENOM" id="CLU_019105_1_0_1"/>
<proteinExistence type="predicted"/>
<evidence type="ECO:0000256" key="4">
    <source>
        <dbReference type="ARBA" id="ARBA00022833"/>
    </source>
</evidence>
<dbReference type="Pfam" id="PF08783">
    <property type="entry name" value="DWNN"/>
    <property type="match status" value="1"/>
</dbReference>
<dbReference type="Gene3D" id="3.30.40.10">
    <property type="entry name" value="Zinc/RING finger domain, C3HC4 (zinc finger)"/>
    <property type="match status" value="1"/>
</dbReference>
<accession>A0A086T943</accession>
<evidence type="ECO:0000313" key="11">
    <source>
        <dbReference type="Proteomes" id="UP000029964"/>
    </source>
</evidence>
<feature type="domain" description="CCHC-type" evidence="8">
    <location>
        <begin position="181"/>
        <end position="195"/>
    </location>
</feature>
<feature type="compositionally biased region" description="Low complexity" evidence="7">
    <location>
        <begin position="109"/>
        <end position="119"/>
    </location>
</feature>
<dbReference type="Pfam" id="PF13696">
    <property type="entry name" value="zf-CCHC_2"/>
    <property type="match status" value="1"/>
</dbReference>
<feature type="compositionally biased region" description="Basic and acidic residues" evidence="7">
    <location>
        <begin position="442"/>
        <end position="462"/>
    </location>
</feature>